<name>A0A919TY17_9ACTN</name>
<dbReference type="EMBL" id="BOMY01000053">
    <property type="protein sequence ID" value="GIF25744.1"/>
    <property type="molecule type" value="Genomic_DNA"/>
</dbReference>
<protein>
    <recommendedName>
        <fullName evidence="4">PPE family protein</fullName>
    </recommendedName>
</protein>
<sequence length="401" mass="40149">MAGTDWSSYNLPAIWRMLQAENVCTGADRVLAWDGLATSVREQHRRLVQVGEDLAAVWPPEKNASAVMFLDKIGELADSMQETLTCAESTRAGLRGVTEAIGEAQATVRELAAGRAQVSDDWIPRFIDHAEDEYDQRAQQAMSKAEASIADHGTQIQAPTLYSMGTGTSSATTPLVDGNGSSGGGSGATVVRATPVPVAVPHDPVLPDLADGSGPGAGGSSTVPAPGPSTGHDPSLGIGPGLSGVTAPLPAAAPGLGVSVGLPAGPGPGSGAVPGGFGVTPGSLGLVPGAGVGGFGAGGIRVPAGRGGTSSGRQAVPIRRGLPSGAVIGEGELGGRRGVTGQAPLGTQGNRRGRHPDEEQSSFHGEADEQWEALDGVTPVIAPDTTPVRHDPGPGVLGFGR</sequence>
<feature type="region of interest" description="Disordered" evidence="1">
    <location>
        <begin position="199"/>
        <end position="242"/>
    </location>
</feature>
<organism evidence="2 3">
    <name type="scientific">Paractinoplanes tereljensis</name>
    <dbReference type="NCBI Taxonomy" id="571912"/>
    <lineage>
        <taxon>Bacteria</taxon>
        <taxon>Bacillati</taxon>
        <taxon>Actinomycetota</taxon>
        <taxon>Actinomycetes</taxon>
        <taxon>Micromonosporales</taxon>
        <taxon>Micromonosporaceae</taxon>
        <taxon>Paractinoplanes</taxon>
    </lineage>
</organism>
<evidence type="ECO:0000313" key="3">
    <source>
        <dbReference type="Proteomes" id="UP000623608"/>
    </source>
</evidence>
<feature type="region of interest" description="Disordered" evidence="1">
    <location>
        <begin position="380"/>
        <end position="401"/>
    </location>
</feature>
<evidence type="ECO:0008006" key="4">
    <source>
        <dbReference type="Google" id="ProtNLM"/>
    </source>
</evidence>
<dbReference type="RefSeq" id="WP_203813549.1">
    <property type="nucleotide sequence ID" value="NZ_BOMY01000053.1"/>
</dbReference>
<feature type="compositionally biased region" description="Low complexity" evidence="1">
    <location>
        <begin position="220"/>
        <end position="231"/>
    </location>
</feature>
<feature type="region of interest" description="Disordered" evidence="1">
    <location>
        <begin position="326"/>
        <end position="366"/>
    </location>
</feature>
<gene>
    <name evidence="2" type="ORF">Ate02nite_84740</name>
</gene>
<accession>A0A919TY17</accession>
<dbReference type="AlphaFoldDB" id="A0A919TY17"/>
<evidence type="ECO:0000256" key="1">
    <source>
        <dbReference type="SAM" id="MobiDB-lite"/>
    </source>
</evidence>
<keyword evidence="3" id="KW-1185">Reference proteome</keyword>
<comment type="caution">
    <text evidence="2">The sequence shown here is derived from an EMBL/GenBank/DDBJ whole genome shotgun (WGS) entry which is preliminary data.</text>
</comment>
<proteinExistence type="predicted"/>
<reference evidence="2" key="1">
    <citation type="submission" date="2021-01" db="EMBL/GenBank/DDBJ databases">
        <title>Whole genome shotgun sequence of Actinoplanes tereljensis NBRC 105297.</title>
        <authorList>
            <person name="Komaki H."/>
            <person name="Tamura T."/>
        </authorList>
    </citation>
    <scope>NUCLEOTIDE SEQUENCE</scope>
    <source>
        <strain evidence="2">NBRC 105297</strain>
    </source>
</reference>
<dbReference type="Proteomes" id="UP000623608">
    <property type="component" value="Unassembled WGS sequence"/>
</dbReference>
<evidence type="ECO:0000313" key="2">
    <source>
        <dbReference type="EMBL" id="GIF25744.1"/>
    </source>
</evidence>